<dbReference type="AlphaFoldDB" id="A0A1R3HGJ9"/>
<organism evidence="2 3">
    <name type="scientific">Corchorus olitorius</name>
    <dbReference type="NCBI Taxonomy" id="93759"/>
    <lineage>
        <taxon>Eukaryota</taxon>
        <taxon>Viridiplantae</taxon>
        <taxon>Streptophyta</taxon>
        <taxon>Embryophyta</taxon>
        <taxon>Tracheophyta</taxon>
        <taxon>Spermatophyta</taxon>
        <taxon>Magnoliopsida</taxon>
        <taxon>eudicotyledons</taxon>
        <taxon>Gunneridae</taxon>
        <taxon>Pentapetalae</taxon>
        <taxon>rosids</taxon>
        <taxon>malvids</taxon>
        <taxon>Malvales</taxon>
        <taxon>Malvaceae</taxon>
        <taxon>Grewioideae</taxon>
        <taxon>Apeibeae</taxon>
        <taxon>Corchorus</taxon>
    </lineage>
</organism>
<reference evidence="3" key="1">
    <citation type="submission" date="2013-09" db="EMBL/GenBank/DDBJ databases">
        <title>Corchorus olitorius genome sequencing.</title>
        <authorList>
            <person name="Alam M."/>
            <person name="Haque M.S."/>
            <person name="Islam M.S."/>
            <person name="Emdad E.M."/>
            <person name="Islam M.M."/>
            <person name="Ahmed B."/>
            <person name="Halim A."/>
            <person name="Hossen Q.M.M."/>
            <person name="Hossain M.Z."/>
            <person name="Ahmed R."/>
            <person name="Khan M.M."/>
            <person name="Islam R."/>
            <person name="Rashid M.M."/>
            <person name="Khan S.A."/>
            <person name="Rahman M.S."/>
            <person name="Alam M."/>
            <person name="Yahiya A.S."/>
            <person name="Khan M.S."/>
            <person name="Azam M.S."/>
            <person name="Haque T."/>
            <person name="Lashkar M.Z.H."/>
            <person name="Akhand A.I."/>
            <person name="Morshed G."/>
            <person name="Roy S."/>
            <person name="Uddin K.S."/>
            <person name="Rabeya T."/>
            <person name="Hossain A.S."/>
            <person name="Chowdhury A."/>
            <person name="Snigdha A.R."/>
            <person name="Mortoza M.S."/>
            <person name="Matin S.A."/>
            <person name="Hoque S.M.E."/>
            <person name="Islam M.K."/>
            <person name="Roy D.K."/>
            <person name="Haider R."/>
            <person name="Moosa M.M."/>
            <person name="Elias S.M."/>
            <person name="Hasan A.M."/>
            <person name="Jahan S."/>
            <person name="Shafiuddin M."/>
            <person name="Mahmood N."/>
            <person name="Shommy N.S."/>
        </authorList>
    </citation>
    <scope>NUCLEOTIDE SEQUENCE [LARGE SCALE GENOMIC DNA]</scope>
    <source>
        <strain evidence="3">cv. O-4</strain>
    </source>
</reference>
<evidence type="ECO:0000313" key="3">
    <source>
        <dbReference type="Proteomes" id="UP000187203"/>
    </source>
</evidence>
<gene>
    <name evidence="2" type="ORF">COLO4_29091</name>
</gene>
<dbReference type="EMBL" id="AWUE01020230">
    <property type="protein sequence ID" value="OMO69378.1"/>
    <property type="molecule type" value="Genomic_DNA"/>
</dbReference>
<feature type="region of interest" description="Disordered" evidence="1">
    <location>
        <begin position="39"/>
        <end position="61"/>
    </location>
</feature>
<keyword evidence="3" id="KW-1185">Reference proteome</keyword>
<dbReference type="Proteomes" id="UP000187203">
    <property type="component" value="Unassembled WGS sequence"/>
</dbReference>
<evidence type="ECO:0000256" key="1">
    <source>
        <dbReference type="SAM" id="MobiDB-lite"/>
    </source>
</evidence>
<accession>A0A1R3HGJ9</accession>
<proteinExistence type="predicted"/>
<evidence type="ECO:0000313" key="2">
    <source>
        <dbReference type="EMBL" id="OMO69378.1"/>
    </source>
</evidence>
<sequence>MATKLSLQRCNWCLLSKESTPLTDVVADANDHIPQPRFKVLLPESPGTTKPPKAPSAKKKRALDYKFDFRSPPKKVRWEATFVEETEQCNWEPFVGVRPVPAAIKELWAKTFDSMTKLKDKTPKN</sequence>
<name>A0A1R3HGJ9_9ROSI</name>
<comment type="caution">
    <text evidence="2">The sequence shown here is derived from an EMBL/GenBank/DDBJ whole genome shotgun (WGS) entry which is preliminary data.</text>
</comment>
<protein>
    <submittedName>
        <fullName evidence="2">Uncharacterized protein</fullName>
    </submittedName>
</protein>